<dbReference type="Gene3D" id="2.30.30.190">
    <property type="entry name" value="CAP Gly-rich-like domain"/>
    <property type="match status" value="1"/>
</dbReference>
<reference evidence="8" key="1">
    <citation type="submission" date="2016-11" db="UniProtKB">
        <authorList>
            <consortium name="WormBaseParasite"/>
        </authorList>
    </citation>
    <scope>IDENTIFICATION</scope>
</reference>
<evidence type="ECO:0000313" key="6">
    <source>
        <dbReference type="Proteomes" id="UP000095284"/>
    </source>
</evidence>
<dbReference type="eggNOG" id="KOG3206">
    <property type="taxonomic scope" value="Eukaryota"/>
</dbReference>
<evidence type="ECO:0000256" key="2">
    <source>
        <dbReference type="ARBA" id="ARBA00025779"/>
    </source>
</evidence>
<dbReference type="InterPro" id="IPR036859">
    <property type="entry name" value="CAP-Gly_dom_sf"/>
</dbReference>
<dbReference type="Gene3D" id="3.10.20.90">
    <property type="entry name" value="Phosphatidylinositol 3-kinase Catalytic Subunit, Chain A, domain 1"/>
    <property type="match status" value="1"/>
</dbReference>
<sequence length="219" mass="24741">MAGHLNIQIQSPSLEFNSLKQFAPSTLVMELKRKLELVVGMYKDDMVLSLLNPEGKFERDIVEEGATLEEIGARNDWIIKVTNKNGDLLKFDGAEKFNIPDDKYAEREDNARAFLAKVKEQPKPFVKFGSRVIVKVKGKEDRVGTIRYVGEVHFKPNELMVGVELDQATGKNDGEVEGRRYFQCAPNHGVFVTARSVYPLDTIPINGNSHQTQLPMEFD</sequence>
<evidence type="ECO:0000256" key="1">
    <source>
        <dbReference type="ARBA" id="ARBA00023186"/>
    </source>
</evidence>
<organism evidence="6 8">
    <name type="scientific">Bursaphelenchus xylophilus</name>
    <name type="common">Pinewood nematode worm</name>
    <name type="synonym">Aphelenchoides xylophilus</name>
    <dbReference type="NCBI Taxonomy" id="6326"/>
    <lineage>
        <taxon>Eukaryota</taxon>
        <taxon>Metazoa</taxon>
        <taxon>Ecdysozoa</taxon>
        <taxon>Nematoda</taxon>
        <taxon>Chromadorea</taxon>
        <taxon>Rhabditida</taxon>
        <taxon>Tylenchina</taxon>
        <taxon>Tylenchomorpha</taxon>
        <taxon>Aphelenchoidea</taxon>
        <taxon>Aphelenchoididae</taxon>
        <taxon>Bursaphelenchus</taxon>
    </lineage>
</organism>
<dbReference type="SMR" id="A0A1I7SCT4"/>
<evidence type="ECO:0000313" key="7">
    <source>
        <dbReference type="Proteomes" id="UP000659654"/>
    </source>
</evidence>
<dbReference type="EMBL" id="CAJFDI010000002">
    <property type="protein sequence ID" value="CAD5213860.1"/>
    <property type="molecule type" value="Genomic_DNA"/>
</dbReference>
<dbReference type="InterPro" id="IPR000626">
    <property type="entry name" value="Ubiquitin-like_dom"/>
</dbReference>
<dbReference type="SMART" id="SM01052">
    <property type="entry name" value="CAP_GLY"/>
    <property type="match status" value="1"/>
</dbReference>
<proteinExistence type="inferred from homology"/>
<accession>A0A1I7SCT4</accession>
<dbReference type="InterPro" id="IPR000938">
    <property type="entry name" value="CAP-Gly_domain"/>
</dbReference>
<dbReference type="EMBL" id="CAJFCV020000002">
    <property type="protein sequence ID" value="CAG9093529.1"/>
    <property type="molecule type" value="Genomic_DNA"/>
</dbReference>
<dbReference type="Proteomes" id="UP000659654">
    <property type="component" value="Unassembled WGS sequence"/>
</dbReference>
<dbReference type="Pfam" id="PF01302">
    <property type="entry name" value="CAP_GLY"/>
    <property type="match status" value="1"/>
</dbReference>
<dbReference type="AlphaFoldDB" id="A0A1I7SCT4"/>
<dbReference type="SUPFAM" id="SSF54236">
    <property type="entry name" value="Ubiquitin-like"/>
    <property type="match status" value="1"/>
</dbReference>
<dbReference type="InterPro" id="IPR029071">
    <property type="entry name" value="Ubiquitin-like_domsf"/>
</dbReference>
<gene>
    <name evidence="4" type="ORF">BXYJ_LOCUS3241</name>
</gene>
<evidence type="ECO:0000259" key="3">
    <source>
        <dbReference type="PROSITE" id="PS50245"/>
    </source>
</evidence>
<feature type="domain" description="CAP-Gly" evidence="3">
    <location>
        <begin position="161"/>
        <end position="193"/>
    </location>
</feature>
<evidence type="ECO:0000313" key="4">
    <source>
        <dbReference type="EMBL" id="CAD5213860.1"/>
    </source>
</evidence>
<dbReference type="PANTHER" id="PTHR18916">
    <property type="entry name" value="DYNACTIN 1-RELATED MICROTUBULE-BINDING"/>
    <property type="match status" value="1"/>
</dbReference>
<name>A0A1I7SCT4_BURXY</name>
<keyword evidence="7" id="KW-1185">Reference proteome</keyword>
<reference evidence="5" key="2">
    <citation type="submission" date="2020-08" db="EMBL/GenBank/DDBJ databases">
        <authorList>
            <person name="Kikuchi T."/>
        </authorList>
    </citation>
    <scope>NUCLEOTIDE SEQUENCE</scope>
    <source>
        <strain evidence="4">Ka4C1</strain>
    </source>
</reference>
<evidence type="ECO:0000313" key="8">
    <source>
        <dbReference type="WBParaSite" id="BXY_1083800.1"/>
    </source>
</evidence>
<protein>
    <submittedName>
        <fullName evidence="4">(pine wood nematode) hypothetical protein</fullName>
    </submittedName>
    <submittedName>
        <fullName evidence="8">CAP-Gly domain-containing protein</fullName>
    </submittedName>
</protein>
<keyword evidence="1" id="KW-0143">Chaperone</keyword>
<dbReference type="Pfam" id="PF14560">
    <property type="entry name" value="Ubiquitin_2"/>
    <property type="match status" value="1"/>
</dbReference>
<dbReference type="Proteomes" id="UP000582659">
    <property type="component" value="Unassembled WGS sequence"/>
</dbReference>
<dbReference type="SUPFAM" id="SSF74924">
    <property type="entry name" value="Cap-Gly domain"/>
    <property type="match status" value="1"/>
</dbReference>
<dbReference type="WBParaSite" id="BXY_1083800.1">
    <property type="protein sequence ID" value="BXY_1083800.1"/>
    <property type="gene ID" value="BXY_1083800"/>
</dbReference>
<dbReference type="Proteomes" id="UP000095284">
    <property type="component" value="Unplaced"/>
</dbReference>
<evidence type="ECO:0000313" key="5">
    <source>
        <dbReference type="EMBL" id="CAG9093529.1"/>
    </source>
</evidence>
<dbReference type="OrthoDB" id="5295208at2759"/>
<comment type="similarity">
    <text evidence="2">Belongs to the TBCB family.</text>
</comment>
<dbReference type="PROSITE" id="PS50245">
    <property type="entry name" value="CAP_GLY_2"/>
    <property type="match status" value="1"/>
</dbReference>